<gene>
    <name evidence="1" type="ORF">EVA_15829</name>
</gene>
<proteinExistence type="predicted"/>
<sequence>MANIEKCFFSVCLWMGCFSSECVVEYTISPYRFP</sequence>
<evidence type="ECO:0000313" key="1">
    <source>
        <dbReference type="EMBL" id="EJW96066.1"/>
    </source>
</evidence>
<dbReference type="PROSITE" id="PS51257">
    <property type="entry name" value="PROKAR_LIPOPROTEIN"/>
    <property type="match status" value="1"/>
</dbReference>
<organism evidence="1">
    <name type="scientific">gut metagenome</name>
    <dbReference type="NCBI Taxonomy" id="749906"/>
    <lineage>
        <taxon>unclassified sequences</taxon>
        <taxon>metagenomes</taxon>
        <taxon>organismal metagenomes</taxon>
    </lineage>
</organism>
<accession>J9FMD2</accession>
<name>J9FMD2_9ZZZZ</name>
<comment type="caution">
    <text evidence="1">The sequence shown here is derived from an EMBL/GenBank/DDBJ whole genome shotgun (WGS) entry which is preliminary data.</text>
</comment>
<dbReference type="EMBL" id="AMCI01005483">
    <property type="protein sequence ID" value="EJW96066.1"/>
    <property type="molecule type" value="Genomic_DNA"/>
</dbReference>
<reference evidence="1" key="1">
    <citation type="journal article" date="2012" name="PLoS ONE">
        <title>Gene sets for utilization of primary and secondary nutrition supplies in the distal gut of endangered iberian lynx.</title>
        <authorList>
            <person name="Alcaide M."/>
            <person name="Messina E."/>
            <person name="Richter M."/>
            <person name="Bargiela R."/>
            <person name="Peplies J."/>
            <person name="Huws S.A."/>
            <person name="Newbold C.J."/>
            <person name="Golyshin P.N."/>
            <person name="Simon M.A."/>
            <person name="Lopez G."/>
            <person name="Yakimov M.M."/>
            <person name="Ferrer M."/>
        </authorList>
    </citation>
    <scope>NUCLEOTIDE SEQUENCE</scope>
</reference>
<protein>
    <submittedName>
        <fullName evidence="1">Uncharacterized protein</fullName>
    </submittedName>
</protein>
<dbReference type="AlphaFoldDB" id="J9FMD2"/>